<protein>
    <submittedName>
        <fullName evidence="1">Uncharacterized protein</fullName>
    </submittedName>
</protein>
<reference evidence="1 2" key="1">
    <citation type="submission" date="2021-09" db="EMBL/GenBank/DDBJ databases">
        <title>Isoptericola luteus sp. nov., a novel bacterium isolated from Harbin, the capital city of Heilongjiang province.</title>
        <authorList>
            <person name="Li J."/>
        </authorList>
    </citation>
    <scope>NUCLEOTIDE SEQUENCE [LARGE SCALE GENOMIC DNA]</scope>
    <source>
        <strain evidence="1 2">NEAU-Y5</strain>
    </source>
</reference>
<evidence type="ECO:0000313" key="2">
    <source>
        <dbReference type="Proteomes" id="UP001319870"/>
    </source>
</evidence>
<dbReference type="Proteomes" id="UP001319870">
    <property type="component" value="Unassembled WGS sequence"/>
</dbReference>
<keyword evidence="2" id="KW-1185">Reference proteome</keyword>
<gene>
    <name evidence="1" type="ORF">LEP48_02205</name>
</gene>
<comment type="caution">
    <text evidence="1">The sequence shown here is derived from an EMBL/GenBank/DDBJ whole genome shotgun (WGS) entry which is preliminary data.</text>
</comment>
<dbReference type="RefSeq" id="WP_225563874.1">
    <property type="nucleotide sequence ID" value="NZ_JAIXCQ010000001.1"/>
</dbReference>
<accession>A0ABS7ZCZ8</accession>
<organism evidence="1 2">
    <name type="scientific">Isoptericola luteus</name>
    <dbReference type="NCBI Taxonomy" id="2879484"/>
    <lineage>
        <taxon>Bacteria</taxon>
        <taxon>Bacillati</taxon>
        <taxon>Actinomycetota</taxon>
        <taxon>Actinomycetes</taxon>
        <taxon>Micrococcales</taxon>
        <taxon>Promicromonosporaceae</taxon>
        <taxon>Isoptericola</taxon>
    </lineage>
</organism>
<proteinExistence type="predicted"/>
<dbReference type="EMBL" id="JAIXCQ010000001">
    <property type="protein sequence ID" value="MCA5892161.1"/>
    <property type="molecule type" value="Genomic_DNA"/>
</dbReference>
<sequence length="144" mass="15533">MGVSYTYFAAEDDTRAGAAVDDGPGDTLAPVVMAFDPVVQARTLMALLADGAYDATTRDADWARLVSPPDHEWAWVVSMPASFTAALAEATPERVAEVAVPWSRTDEFGGTASPEDLLPVLHSWRDLARTTTARDLGLYCWTTL</sequence>
<name>A0ABS7ZCZ8_9MICO</name>
<evidence type="ECO:0000313" key="1">
    <source>
        <dbReference type="EMBL" id="MCA5892161.1"/>
    </source>
</evidence>